<dbReference type="EMBL" id="CM047736">
    <property type="protein sequence ID" value="KAJ0053820.1"/>
    <property type="molecule type" value="Genomic_DNA"/>
</dbReference>
<protein>
    <submittedName>
        <fullName evidence="1">Uncharacterized protein</fullName>
    </submittedName>
</protein>
<comment type="caution">
    <text evidence="1">The sequence shown here is derived from an EMBL/GenBank/DDBJ whole genome shotgun (WGS) entry which is preliminary data.</text>
</comment>
<accession>A0ACC0ZL17</accession>
<evidence type="ECO:0000313" key="1">
    <source>
        <dbReference type="EMBL" id="KAJ0053820.1"/>
    </source>
</evidence>
<evidence type="ECO:0000313" key="2">
    <source>
        <dbReference type="Proteomes" id="UP001163603"/>
    </source>
</evidence>
<proteinExistence type="predicted"/>
<sequence length="207" mass="23795">MITLPGPNYVELVWWDFGSGVWDSPTLGQRTSRKYSWVTEIKNGIDRKYSWVTEIENGVGRKQSFLAKVREKKKELSPQDAALNIRRSFKEHVVRGSQALDHCASWQWLLAKAWLKEVRVLFYNFQNGQQISRDAEESQWFYEKIIVLILTEKCHRGEEDLLKRRKLDLPESLQSKSNRSGGGRGGSNALFLALLICPGIIKLSISV</sequence>
<keyword evidence="2" id="KW-1185">Reference proteome</keyword>
<organism evidence="1 2">
    <name type="scientific">Pistacia integerrima</name>
    <dbReference type="NCBI Taxonomy" id="434235"/>
    <lineage>
        <taxon>Eukaryota</taxon>
        <taxon>Viridiplantae</taxon>
        <taxon>Streptophyta</taxon>
        <taxon>Embryophyta</taxon>
        <taxon>Tracheophyta</taxon>
        <taxon>Spermatophyta</taxon>
        <taxon>Magnoliopsida</taxon>
        <taxon>eudicotyledons</taxon>
        <taxon>Gunneridae</taxon>
        <taxon>Pentapetalae</taxon>
        <taxon>rosids</taxon>
        <taxon>malvids</taxon>
        <taxon>Sapindales</taxon>
        <taxon>Anacardiaceae</taxon>
        <taxon>Pistacia</taxon>
    </lineage>
</organism>
<gene>
    <name evidence="1" type="ORF">Pint_00205</name>
</gene>
<dbReference type="Proteomes" id="UP001163603">
    <property type="component" value="Chromosome 1"/>
</dbReference>
<name>A0ACC0ZL17_9ROSI</name>
<reference evidence="2" key="1">
    <citation type="journal article" date="2023" name="G3 (Bethesda)">
        <title>Genome assembly and association tests identify interacting loci associated with vigor, precocity, and sex in interspecific pistachio rootstocks.</title>
        <authorList>
            <person name="Palmer W."/>
            <person name="Jacygrad E."/>
            <person name="Sagayaradj S."/>
            <person name="Cavanaugh K."/>
            <person name="Han R."/>
            <person name="Bertier L."/>
            <person name="Beede B."/>
            <person name="Kafkas S."/>
            <person name="Golino D."/>
            <person name="Preece J."/>
            <person name="Michelmore R."/>
        </authorList>
    </citation>
    <scope>NUCLEOTIDE SEQUENCE [LARGE SCALE GENOMIC DNA]</scope>
</reference>